<comment type="subcellular location">
    <subcellularLocation>
        <location evidence="1">Cell membrane</location>
        <topology evidence="1">Multi-pass membrane protein</topology>
    </subcellularLocation>
</comment>
<organism evidence="12 13">
    <name type="scientific">Drosophila busckii</name>
    <name type="common">Fruit fly</name>
    <dbReference type="NCBI Taxonomy" id="30019"/>
    <lineage>
        <taxon>Eukaryota</taxon>
        <taxon>Metazoa</taxon>
        <taxon>Ecdysozoa</taxon>
        <taxon>Arthropoda</taxon>
        <taxon>Hexapoda</taxon>
        <taxon>Insecta</taxon>
        <taxon>Pterygota</taxon>
        <taxon>Neoptera</taxon>
        <taxon>Endopterygota</taxon>
        <taxon>Diptera</taxon>
        <taxon>Brachycera</taxon>
        <taxon>Muscomorpha</taxon>
        <taxon>Ephydroidea</taxon>
        <taxon>Drosophilidae</taxon>
        <taxon>Drosophila</taxon>
    </lineage>
</organism>
<evidence type="ECO:0000256" key="4">
    <source>
        <dbReference type="ARBA" id="ARBA00022597"/>
    </source>
</evidence>
<evidence type="ECO:0000256" key="10">
    <source>
        <dbReference type="SAM" id="Phobius"/>
    </source>
</evidence>
<keyword evidence="8" id="KW-0325">Glycoprotein</keyword>
<dbReference type="CDD" id="cd17358">
    <property type="entry name" value="MFS_GLUT6_8_Class3_like"/>
    <property type="match status" value="1"/>
</dbReference>
<evidence type="ECO:0000256" key="3">
    <source>
        <dbReference type="ARBA" id="ARBA00022475"/>
    </source>
</evidence>
<feature type="transmembrane region" description="Helical" evidence="10">
    <location>
        <begin position="169"/>
        <end position="190"/>
    </location>
</feature>
<dbReference type="FunFam" id="1.20.1250.20:FF:000218">
    <property type="entry name" value="facilitated trehalose transporter Tret1"/>
    <property type="match status" value="1"/>
</dbReference>
<dbReference type="InterPro" id="IPR044775">
    <property type="entry name" value="MFS_ERD6/Tret1-like"/>
</dbReference>
<dbReference type="Gene3D" id="1.20.1250.20">
    <property type="entry name" value="MFS general substrate transporter like domains"/>
    <property type="match status" value="2"/>
</dbReference>
<keyword evidence="7 10" id="KW-0472">Membrane</keyword>
<evidence type="ECO:0000256" key="1">
    <source>
        <dbReference type="ARBA" id="ARBA00004651"/>
    </source>
</evidence>
<reference evidence="12 13" key="1">
    <citation type="submission" date="2015-08" db="EMBL/GenBank/DDBJ databases">
        <title>Ancestral chromatin configuration constrains chromatin evolution on differentiating sex chromosomes in Drosophila.</title>
        <authorList>
            <person name="Zhou Q."/>
            <person name="Bachtrog D."/>
        </authorList>
    </citation>
    <scope>NUCLEOTIDE SEQUENCE [LARGE SCALE GENOMIC DNA]</scope>
    <source>
        <tissue evidence="12">Whole larvae</tissue>
    </source>
</reference>
<feature type="transmembrane region" description="Helical" evidence="10">
    <location>
        <begin position="345"/>
        <end position="371"/>
    </location>
</feature>
<keyword evidence="2" id="KW-0813">Transport</keyword>
<feature type="transmembrane region" description="Helical" evidence="10">
    <location>
        <begin position="591"/>
        <end position="610"/>
    </location>
</feature>
<accession>A0A0M4EUF1</accession>
<dbReference type="InterPro" id="IPR005828">
    <property type="entry name" value="MFS_sugar_transport-like"/>
</dbReference>
<sequence>MSSFWDRPGAQMQYVAAASAHLGVFSLGATIGWTAPAQQYITRGYYGFNVTLMNYGWICGMLQLGCCLVAVPAGYMATRWGCKSVMLLFVVPNLGAWALLIFAPNLELLMLSRFLLGVCGGSYLVTSTMYAAEIAQLEARRALGAFLELFMVLGILFAYGAGAFGQYKILNYACAALPIALIIAFAWLPASPVYYLRRSKIEKATSALIRLRSGQLNSSGELNRMQEELAEMRESQQFKSKRKPLLLIIGIMLFKNITGRQAIISYSTYVFESLHLKSTFPLDLYSIAMGLCLLLSALLTFPVVKWVKRRSLFIFSMFSLIFNAAFVGVYFHLREDRNERIGDSLSWISLACLYCLMFFMGLGCGNLPYLVMDELLAQPFKSVYHWIVFTCSSFFGFASILSFPASVVYCTIEGAFWFFMCCAFIAVFYLFCLVPETRPVEEGAEPAEPKPVLTKMTVWKQFIAGCGAAFGAFCLGSSIGWSGPVEEPIKSGDYDNFSPSDDEWGWVSSLLNLGAACVCIPIGILIGAFGRKATMLCISFPYVIGWALIGIAQHVSMLMVGRFVLGVCGGAFSITAPMYSTEIAEIEIRGILGCFFQLLIVHGILFGFIIGAYCSVLVVNIACGVMPIVFFLWFMWMPESPVFLMQRGKTEQAQKAMKWLRGEDADIGPDLAAYQAEANKPKTNWREGLSRKASLKGLGISIALMMFQQCTGINAIIFYATSIFKSAGSPLSPELCTIVLGVVQVVATVIAILLIDRIGRKILLITSAALMFITTFLMGVYFMWLSKDVSWLPVSSICLFIVGFSVGFGPVPWLVMAELFAEDVKPIAGAISGTLNWILSFVVTKLFPLGISAWGPAPCFWIFAGFALAAVIFIIFLVPETKGKTLNEIQAVLGGE</sequence>
<dbReference type="PROSITE" id="PS50850">
    <property type="entry name" value="MFS"/>
    <property type="match status" value="2"/>
</dbReference>
<dbReference type="GO" id="GO:0051119">
    <property type="term" value="F:sugar transmembrane transporter activity"/>
    <property type="evidence" value="ECO:0007669"/>
    <property type="project" value="InterPro"/>
</dbReference>
<dbReference type="InterPro" id="IPR050549">
    <property type="entry name" value="MFS_Trehalose_Transporter"/>
</dbReference>
<dbReference type="InterPro" id="IPR036259">
    <property type="entry name" value="MFS_trans_sf"/>
</dbReference>
<feature type="transmembrane region" description="Helical" evidence="10">
    <location>
        <begin position="462"/>
        <end position="484"/>
    </location>
</feature>
<dbReference type="Pfam" id="PF00083">
    <property type="entry name" value="Sugar_tr"/>
    <property type="match status" value="2"/>
</dbReference>
<name>A0A0M4EUF1_DROBS</name>
<feature type="transmembrane region" description="Helical" evidence="10">
    <location>
        <begin position="12"/>
        <end position="35"/>
    </location>
</feature>
<gene>
    <name evidence="12" type="ORF">Dbus_chr2Rg624</name>
</gene>
<dbReference type="InterPro" id="IPR003663">
    <property type="entry name" value="Sugar/inositol_transpt"/>
</dbReference>
<feature type="domain" description="Major facilitator superfamily (MFS) profile" evidence="11">
    <location>
        <begin position="464"/>
        <end position="882"/>
    </location>
</feature>
<feature type="transmembrane region" description="Helical" evidence="10">
    <location>
        <begin position="533"/>
        <end position="553"/>
    </location>
</feature>
<dbReference type="EMBL" id="CP012524">
    <property type="protein sequence ID" value="ALC41045.1"/>
    <property type="molecule type" value="Genomic_DNA"/>
</dbReference>
<feature type="transmembrane region" description="Helical" evidence="10">
    <location>
        <begin position="143"/>
        <end position="163"/>
    </location>
</feature>
<keyword evidence="6 10" id="KW-1133">Transmembrane helix</keyword>
<feature type="transmembrane region" description="Helical" evidence="10">
    <location>
        <begin position="732"/>
        <end position="755"/>
    </location>
</feature>
<feature type="transmembrane region" description="Helical" evidence="10">
    <location>
        <begin position="616"/>
        <end position="637"/>
    </location>
</feature>
<dbReference type="SUPFAM" id="SSF103473">
    <property type="entry name" value="MFS general substrate transporter"/>
    <property type="match status" value="2"/>
</dbReference>
<dbReference type="Proteomes" id="UP000494163">
    <property type="component" value="Chromosome 2R"/>
</dbReference>
<dbReference type="PANTHER" id="PTHR48021:SF1">
    <property type="entry name" value="GH07001P-RELATED"/>
    <property type="match status" value="1"/>
</dbReference>
<feature type="transmembrane region" description="Helical" evidence="10">
    <location>
        <begin position="85"/>
        <end position="104"/>
    </location>
</feature>
<feature type="transmembrane region" description="Helical" evidence="10">
    <location>
        <begin position="55"/>
        <end position="78"/>
    </location>
</feature>
<feature type="transmembrane region" description="Helical" evidence="10">
    <location>
        <begin position="504"/>
        <end position="526"/>
    </location>
</feature>
<dbReference type="PROSITE" id="PS00217">
    <property type="entry name" value="SUGAR_TRANSPORT_2"/>
    <property type="match status" value="2"/>
</dbReference>
<dbReference type="PROSITE" id="PS00216">
    <property type="entry name" value="SUGAR_TRANSPORT_1"/>
    <property type="match status" value="1"/>
</dbReference>
<feature type="transmembrane region" description="Helical" evidence="10">
    <location>
        <begin position="762"/>
        <end position="784"/>
    </location>
</feature>
<feature type="transmembrane region" description="Helical" evidence="10">
    <location>
        <begin position="698"/>
        <end position="720"/>
    </location>
</feature>
<dbReference type="GO" id="GO:0005886">
    <property type="term" value="C:plasma membrane"/>
    <property type="evidence" value="ECO:0007669"/>
    <property type="project" value="UniProtKB-SubCell"/>
</dbReference>
<feature type="transmembrane region" description="Helical" evidence="10">
    <location>
        <begin position="110"/>
        <end position="131"/>
    </location>
</feature>
<dbReference type="OMA" id="FIFNITC"/>
<evidence type="ECO:0000256" key="5">
    <source>
        <dbReference type="ARBA" id="ARBA00022692"/>
    </source>
</evidence>
<evidence type="ECO:0000256" key="2">
    <source>
        <dbReference type="ARBA" id="ARBA00022448"/>
    </source>
</evidence>
<dbReference type="AlphaFoldDB" id="A0A0M4EUF1"/>
<keyword evidence="13" id="KW-1185">Reference proteome</keyword>
<feature type="transmembrane region" description="Helical" evidence="10">
    <location>
        <begin position="245"/>
        <end position="264"/>
    </location>
</feature>
<feature type="transmembrane region" description="Helical" evidence="10">
    <location>
        <begin position="827"/>
        <end position="848"/>
    </location>
</feature>
<dbReference type="NCBIfam" id="TIGR00879">
    <property type="entry name" value="SP"/>
    <property type="match status" value="1"/>
</dbReference>
<feature type="transmembrane region" description="Helical" evidence="10">
    <location>
        <begin position="311"/>
        <end position="333"/>
    </location>
</feature>
<protein>
    <submittedName>
        <fullName evidence="12">Sut4</fullName>
    </submittedName>
</protein>
<feature type="transmembrane region" description="Helical" evidence="10">
    <location>
        <begin position="284"/>
        <end position="304"/>
    </location>
</feature>
<evidence type="ECO:0000256" key="6">
    <source>
        <dbReference type="ARBA" id="ARBA00022989"/>
    </source>
</evidence>
<evidence type="ECO:0000313" key="12">
    <source>
        <dbReference type="EMBL" id="ALC41045.1"/>
    </source>
</evidence>
<feature type="transmembrane region" description="Helical" evidence="10">
    <location>
        <begin position="860"/>
        <end position="878"/>
    </location>
</feature>
<feature type="transmembrane region" description="Helical" evidence="10">
    <location>
        <begin position="415"/>
        <end position="434"/>
    </location>
</feature>
<dbReference type="PANTHER" id="PTHR48021">
    <property type="match status" value="1"/>
</dbReference>
<proteinExistence type="inferred from homology"/>
<feature type="transmembrane region" description="Helical" evidence="10">
    <location>
        <begin position="383"/>
        <end position="403"/>
    </location>
</feature>
<dbReference type="InterPro" id="IPR020846">
    <property type="entry name" value="MFS_dom"/>
</dbReference>
<feature type="transmembrane region" description="Helical" evidence="10">
    <location>
        <begin position="559"/>
        <end position="579"/>
    </location>
</feature>
<keyword evidence="3" id="KW-1003">Cell membrane</keyword>
<keyword evidence="4" id="KW-0762">Sugar transport</keyword>
<dbReference type="FunFam" id="1.20.1250.20:FF:000055">
    <property type="entry name" value="Facilitated trehalose transporter Tret1-2 homolog"/>
    <property type="match status" value="1"/>
</dbReference>
<dbReference type="STRING" id="30019.A0A0M4EUF1"/>
<dbReference type="InterPro" id="IPR005829">
    <property type="entry name" value="Sugar_transporter_CS"/>
</dbReference>
<evidence type="ECO:0000259" key="11">
    <source>
        <dbReference type="PROSITE" id="PS50850"/>
    </source>
</evidence>
<feature type="domain" description="Major facilitator superfamily (MFS) profile" evidence="11">
    <location>
        <begin position="16"/>
        <end position="438"/>
    </location>
</feature>
<evidence type="ECO:0000256" key="7">
    <source>
        <dbReference type="ARBA" id="ARBA00023136"/>
    </source>
</evidence>
<comment type="similarity">
    <text evidence="9">Belongs to the major facilitator superfamily. Sugar transporter (TC 2.A.1.1) family. Trehalose transporter subfamily.</text>
</comment>
<keyword evidence="5 10" id="KW-0812">Transmembrane</keyword>
<evidence type="ECO:0000256" key="9">
    <source>
        <dbReference type="ARBA" id="ARBA00024348"/>
    </source>
</evidence>
<evidence type="ECO:0000313" key="13">
    <source>
        <dbReference type="Proteomes" id="UP000494163"/>
    </source>
</evidence>
<dbReference type="OrthoDB" id="6612291at2759"/>
<evidence type="ECO:0000256" key="8">
    <source>
        <dbReference type="ARBA" id="ARBA00023180"/>
    </source>
</evidence>
<dbReference type="PRINTS" id="PR00171">
    <property type="entry name" value="SUGRTRNSPORT"/>
</dbReference>
<feature type="transmembrane region" description="Helical" evidence="10">
    <location>
        <begin position="790"/>
        <end position="815"/>
    </location>
</feature>